<organism evidence="1 2">
    <name type="scientific">Paenibacillus monticola</name>
    <dbReference type="NCBI Taxonomy" id="2666075"/>
    <lineage>
        <taxon>Bacteria</taxon>
        <taxon>Bacillati</taxon>
        <taxon>Bacillota</taxon>
        <taxon>Bacilli</taxon>
        <taxon>Bacillales</taxon>
        <taxon>Paenibacillaceae</taxon>
        <taxon>Paenibacillus</taxon>
    </lineage>
</organism>
<name>A0A7X2H7M4_9BACL</name>
<dbReference type="Proteomes" id="UP000463051">
    <property type="component" value="Unassembled WGS sequence"/>
</dbReference>
<comment type="caution">
    <text evidence="1">The sequence shown here is derived from an EMBL/GenBank/DDBJ whole genome shotgun (WGS) entry which is preliminary data.</text>
</comment>
<dbReference type="RefSeq" id="WP_195724383.1">
    <property type="nucleotide sequence ID" value="NZ_WJXB01000007.1"/>
</dbReference>
<evidence type="ECO:0000313" key="1">
    <source>
        <dbReference type="EMBL" id="MRN54945.1"/>
    </source>
</evidence>
<reference evidence="1 2" key="1">
    <citation type="submission" date="2019-11" db="EMBL/GenBank/DDBJ databases">
        <title>Paenibacillus monticola sp. nov., a novel PGPR strain isolated from mountain sample in China.</title>
        <authorList>
            <person name="Zhao Q."/>
            <person name="Li H.-P."/>
            <person name="Zhang J.-L."/>
        </authorList>
    </citation>
    <scope>NUCLEOTIDE SEQUENCE [LARGE SCALE GENOMIC DNA]</scope>
    <source>
        <strain evidence="1 2">LC-T2</strain>
    </source>
</reference>
<keyword evidence="2" id="KW-1185">Reference proteome</keyword>
<proteinExistence type="predicted"/>
<gene>
    <name evidence="1" type="ORF">GJB61_18350</name>
</gene>
<protein>
    <submittedName>
        <fullName evidence="1">Uncharacterized protein</fullName>
    </submittedName>
</protein>
<dbReference type="AlphaFoldDB" id="A0A7X2H7M4"/>
<evidence type="ECO:0000313" key="2">
    <source>
        <dbReference type="Proteomes" id="UP000463051"/>
    </source>
</evidence>
<dbReference type="EMBL" id="WJXB01000007">
    <property type="protein sequence ID" value="MRN54945.1"/>
    <property type="molecule type" value="Genomic_DNA"/>
</dbReference>
<sequence>MLDDDSLPKVLKGAAPRVNRAAAPFRSIYLEARGIGSFSPTDAAPSAINEFSKLFLQMIAGFRHKILL</sequence>
<accession>A0A7X2H7M4</accession>